<dbReference type="InterPro" id="IPR009057">
    <property type="entry name" value="Homeodomain-like_sf"/>
</dbReference>
<dbReference type="PANTHER" id="PTHR30055">
    <property type="entry name" value="HTH-TYPE TRANSCRIPTIONAL REGULATOR RUTR"/>
    <property type="match status" value="1"/>
</dbReference>
<dbReference type="Proteomes" id="UP001205337">
    <property type="component" value="Unassembled WGS sequence"/>
</dbReference>
<gene>
    <name evidence="6" type="ORF">NUH29_11990</name>
</gene>
<dbReference type="Gene3D" id="1.10.357.10">
    <property type="entry name" value="Tetracycline Repressor, domain 2"/>
    <property type="match status" value="1"/>
</dbReference>
<feature type="DNA-binding region" description="H-T-H motif" evidence="4">
    <location>
        <begin position="24"/>
        <end position="43"/>
    </location>
</feature>
<feature type="domain" description="HTH tetR-type" evidence="5">
    <location>
        <begin position="1"/>
        <end position="61"/>
    </location>
</feature>
<dbReference type="RefSeq" id="WP_258799410.1">
    <property type="nucleotide sequence ID" value="NZ_JANTHX010000008.1"/>
</dbReference>
<dbReference type="EMBL" id="JANTHX010000008">
    <property type="protein sequence ID" value="MCS0500267.1"/>
    <property type="molecule type" value="Genomic_DNA"/>
</dbReference>
<dbReference type="InterPro" id="IPR050109">
    <property type="entry name" value="HTH-type_TetR-like_transc_reg"/>
</dbReference>
<dbReference type="InterPro" id="IPR001647">
    <property type="entry name" value="HTH_TetR"/>
</dbReference>
<evidence type="ECO:0000256" key="2">
    <source>
        <dbReference type="ARBA" id="ARBA00023125"/>
    </source>
</evidence>
<keyword evidence="3" id="KW-0804">Transcription</keyword>
<evidence type="ECO:0000256" key="3">
    <source>
        <dbReference type="ARBA" id="ARBA00023163"/>
    </source>
</evidence>
<organism evidence="6 7">
    <name type="scientific">Protaetiibacter mangrovi</name>
    <dbReference type="NCBI Taxonomy" id="2970926"/>
    <lineage>
        <taxon>Bacteria</taxon>
        <taxon>Bacillati</taxon>
        <taxon>Actinomycetota</taxon>
        <taxon>Actinomycetes</taxon>
        <taxon>Micrococcales</taxon>
        <taxon>Microbacteriaceae</taxon>
        <taxon>Protaetiibacter</taxon>
    </lineage>
</organism>
<keyword evidence="1" id="KW-0805">Transcription regulation</keyword>
<sequence length="185" mass="19593">MTTASELRDAALEEFASAGYTGTSIQAIADRAGVSKASVLYHYASKETLLDAALSPAIDAIAQILPGTAMLARTPVEQREFLEGFVDLLMQHRLAAQIFITQSGALVDVPVVARAQELIQQIADARPQRSVDDQVRFAVALGGAAYLLAQTGHLGVDDAPADDVLRDSLIRILGELLAPVVATRA</sequence>
<evidence type="ECO:0000256" key="4">
    <source>
        <dbReference type="PROSITE-ProRule" id="PRU00335"/>
    </source>
</evidence>
<name>A0ABT1ZHS4_9MICO</name>
<evidence type="ECO:0000256" key="1">
    <source>
        <dbReference type="ARBA" id="ARBA00023015"/>
    </source>
</evidence>
<dbReference type="PANTHER" id="PTHR30055:SF234">
    <property type="entry name" value="HTH-TYPE TRANSCRIPTIONAL REGULATOR BETI"/>
    <property type="match status" value="1"/>
</dbReference>
<evidence type="ECO:0000259" key="5">
    <source>
        <dbReference type="PROSITE" id="PS50977"/>
    </source>
</evidence>
<evidence type="ECO:0000313" key="6">
    <source>
        <dbReference type="EMBL" id="MCS0500267.1"/>
    </source>
</evidence>
<accession>A0ABT1ZHS4</accession>
<keyword evidence="2 4" id="KW-0238">DNA-binding</keyword>
<dbReference type="SUPFAM" id="SSF46689">
    <property type="entry name" value="Homeodomain-like"/>
    <property type="match status" value="1"/>
</dbReference>
<protein>
    <submittedName>
        <fullName evidence="6">TetR/AcrR family transcriptional regulator</fullName>
    </submittedName>
</protein>
<dbReference type="PROSITE" id="PS50977">
    <property type="entry name" value="HTH_TETR_2"/>
    <property type="match status" value="1"/>
</dbReference>
<dbReference type="Pfam" id="PF00440">
    <property type="entry name" value="TetR_N"/>
    <property type="match status" value="1"/>
</dbReference>
<evidence type="ECO:0000313" key="7">
    <source>
        <dbReference type="Proteomes" id="UP001205337"/>
    </source>
</evidence>
<comment type="caution">
    <text evidence="6">The sequence shown here is derived from an EMBL/GenBank/DDBJ whole genome shotgun (WGS) entry which is preliminary data.</text>
</comment>
<keyword evidence="7" id="KW-1185">Reference proteome</keyword>
<proteinExistence type="predicted"/>
<reference evidence="6 7" key="1">
    <citation type="submission" date="2022-08" db="EMBL/GenBank/DDBJ databases">
        <authorList>
            <person name="Li F."/>
        </authorList>
    </citation>
    <scope>NUCLEOTIDE SEQUENCE [LARGE SCALE GENOMIC DNA]</scope>
    <source>
        <strain evidence="6 7">10F1B-8-1</strain>
    </source>
</reference>
<dbReference type="PRINTS" id="PR00455">
    <property type="entry name" value="HTHTETR"/>
</dbReference>